<dbReference type="EMBL" id="ADWY01000614">
    <property type="protein sequence ID" value="EGH13189.1"/>
    <property type="molecule type" value="Genomic_DNA"/>
</dbReference>
<comment type="caution">
    <text evidence="1">The sequence shown here is derived from an EMBL/GenBank/DDBJ whole genome shotgun (WGS) entry which is preliminary data.</text>
</comment>
<gene>
    <name evidence="1" type="ORF">Pgy4_13801</name>
</gene>
<dbReference type="Proteomes" id="UP000005466">
    <property type="component" value="Unassembled WGS sequence"/>
</dbReference>
<dbReference type="BioCyc" id="PSYR875330:G11XH-2863-MONOMER"/>
<protein>
    <submittedName>
        <fullName evidence="1">Uncharacterized protein</fullName>
    </submittedName>
</protein>
<evidence type="ECO:0000313" key="2">
    <source>
        <dbReference type="Proteomes" id="UP000005466"/>
    </source>
</evidence>
<dbReference type="AlphaFoldDB" id="E7PNC7"/>
<proteinExistence type="predicted"/>
<organism evidence="1 2">
    <name type="scientific">Pseudomonas savastanoi pv. glycinea str. race 4</name>
    <dbReference type="NCBI Taxonomy" id="875330"/>
    <lineage>
        <taxon>Bacteria</taxon>
        <taxon>Pseudomonadati</taxon>
        <taxon>Pseudomonadota</taxon>
        <taxon>Gammaproteobacteria</taxon>
        <taxon>Pseudomonadales</taxon>
        <taxon>Pseudomonadaceae</taxon>
        <taxon>Pseudomonas</taxon>
    </lineage>
</organism>
<dbReference type="HOGENOM" id="CLU_2993356_0_0_6"/>
<sequence>MIAGRRNLHQQRMSLLIFMKENQLQLVYEESLLPPFEFNTPCLYTDNFSWTQCFDPL</sequence>
<accession>E7PNC7</accession>
<evidence type="ECO:0000313" key="1">
    <source>
        <dbReference type="EMBL" id="EGH13189.1"/>
    </source>
</evidence>
<name>E7PNC7_PSESG</name>
<dbReference type="PATRIC" id="fig|875330.5.peg.3217"/>
<reference evidence="1 2" key="1">
    <citation type="journal article" date="2011" name="PLoS Pathog.">
        <title>Dynamic evolution of pathogenicity revealed by sequencing and comparative genomics of 19 Pseudomonas syringae isolates.</title>
        <authorList>
            <person name="Baltrus D.A."/>
            <person name="Nishimura M.T."/>
            <person name="Romanchuk A."/>
            <person name="Chang J.H."/>
            <person name="Mukhtar M.S."/>
            <person name="Cherkis K."/>
            <person name="Roach J."/>
            <person name="Grant S.R."/>
            <person name="Jones C.D."/>
            <person name="Dangl J.L."/>
        </authorList>
    </citation>
    <scope>NUCLEOTIDE SEQUENCE [LARGE SCALE GENOMIC DNA]</scope>
    <source>
        <strain evidence="2">race 4</strain>
    </source>
</reference>